<protein>
    <submittedName>
        <fullName evidence="2">Uncharacterized protein</fullName>
    </submittedName>
</protein>
<dbReference type="InterPro" id="IPR011010">
    <property type="entry name" value="DNA_brk_join_enz"/>
</dbReference>
<organism evidence="2 3">
    <name type="scientific">Georgenia muralis</name>
    <dbReference type="NCBI Taxonomy" id="154117"/>
    <lineage>
        <taxon>Bacteria</taxon>
        <taxon>Bacillati</taxon>
        <taxon>Actinomycetota</taxon>
        <taxon>Actinomycetes</taxon>
        <taxon>Micrococcales</taxon>
        <taxon>Bogoriellaceae</taxon>
        <taxon>Georgenia</taxon>
    </lineage>
</organism>
<sequence>MSPAPGAEARLRPPPKCNECMIKRVAWSKPRVDLCYDCLPGGPFTAPPCEKCGSADYFSQGMCVRCHPGGPRHLGACRGCLAWGVYRQRSWLCSSCIWWRTHYPWGVCGSCHRESWIAEQGACRLCLEQARMLQEPGRALDLVVANEHGQQLFFANMHFQRRRTRRLAPEPRASKKKWKTPGGWGRPGPAPDQLVLSEWVQPVLVDVPPDPELVRRRALIENSELTRYCAVIVREHAERFGWSKRQRNDVVRSLRLLQTLRESPTAKIRASDVLQLPRYDGNIISTLDVLDAAGLLIEDRPRPIETYFTTKTAALPPVMREQLEVWLKVMLDGATTAPRQRSRDPLTVRIRIRAIVPAVTAWAGAGHQSLAEITAAQVRAALPETGGQRVLMEQGLRSLFKLLKARKLIFANPMRGMKGNRANATVPMPLDTVLIREKLNSTNPAIALAVALVAFHALTAKQVSELLVTDIVDGRLTLDGRSIPLADPVRERLARWLDHRQARWPNSRNPHLLVHQRSAPRLLPAGRTFPWKQAGIRPQALREDRILAEVHATGGDARRISDLFGIGIETTNRYLDTLEHPDLISESQDVRGTSTPR</sequence>
<keyword evidence="3" id="KW-1185">Reference proteome</keyword>
<accession>A0A3N4ZBG5</accession>
<proteinExistence type="predicted"/>
<dbReference type="EMBL" id="RKRA01000001">
    <property type="protein sequence ID" value="RPF28600.1"/>
    <property type="molecule type" value="Genomic_DNA"/>
</dbReference>
<name>A0A3N4ZBG5_9MICO</name>
<dbReference type="SUPFAM" id="SSF56349">
    <property type="entry name" value="DNA breaking-rejoining enzymes"/>
    <property type="match status" value="1"/>
</dbReference>
<dbReference type="Proteomes" id="UP000280726">
    <property type="component" value="Unassembled WGS sequence"/>
</dbReference>
<evidence type="ECO:0000313" key="3">
    <source>
        <dbReference type="Proteomes" id="UP000280726"/>
    </source>
</evidence>
<comment type="caution">
    <text evidence="2">The sequence shown here is derived from an EMBL/GenBank/DDBJ whole genome shotgun (WGS) entry which is preliminary data.</text>
</comment>
<evidence type="ECO:0000313" key="2">
    <source>
        <dbReference type="EMBL" id="RPF28600.1"/>
    </source>
</evidence>
<gene>
    <name evidence="2" type="ORF">EDD32_3133</name>
</gene>
<evidence type="ECO:0000256" key="1">
    <source>
        <dbReference type="SAM" id="MobiDB-lite"/>
    </source>
</evidence>
<reference evidence="2 3" key="1">
    <citation type="submission" date="2018-11" db="EMBL/GenBank/DDBJ databases">
        <title>Sequencing the genomes of 1000 actinobacteria strains.</title>
        <authorList>
            <person name="Klenk H.-P."/>
        </authorList>
    </citation>
    <scope>NUCLEOTIDE SEQUENCE [LARGE SCALE GENOMIC DNA]</scope>
    <source>
        <strain evidence="2 3">DSM 14418</strain>
    </source>
</reference>
<feature type="region of interest" description="Disordered" evidence="1">
    <location>
        <begin position="165"/>
        <end position="186"/>
    </location>
</feature>
<dbReference type="GO" id="GO:0003677">
    <property type="term" value="F:DNA binding"/>
    <property type="evidence" value="ECO:0007669"/>
    <property type="project" value="InterPro"/>
</dbReference>
<dbReference type="AlphaFoldDB" id="A0A3N4ZBG5"/>